<dbReference type="PROSITE" id="PS50111">
    <property type="entry name" value="CHEMOTAXIS_TRANSDUC_2"/>
    <property type="match status" value="1"/>
</dbReference>
<reference evidence="11 12" key="1">
    <citation type="submission" date="2017-10" db="EMBL/GenBank/DDBJ databases">
        <authorList>
            <person name="Banno H."/>
            <person name="Chua N.-H."/>
        </authorList>
    </citation>
    <scope>NUCLEOTIDE SEQUENCE [LARGE SCALE GENOMIC DNA]</scope>
    <source>
        <strain evidence="11">Vibrio tapetis CECT4600</strain>
    </source>
</reference>
<evidence type="ECO:0000256" key="2">
    <source>
        <dbReference type="ARBA" id="ARBA00022692"/>
    </source>
</evidence>
<gene>
    <name evidence="11" type="ORF">VTAP4600_A1758</name>
</gene>
<dbReference type="Proteomes" id="UP000235828">
    <property type="component" value="Chromosome A"/>
</dbReference>
<dbReference type="OrthoDB" id="2489132at2"/>
<dbReference type="CDD" id="cd06225">
    <property type="entry name" value="HAMP"/>
    <property type="match status" value="1"/>
</dbReference>
<dbReference type="RefSeq" id="WP_102522353.1">
    <property type="nucleotide sequence ID" value="NZ_LT960611.1"/>
</dbReference>
<dbReference type="PANTHER" id="PTHR32089">
    <property type="entry name" value="METHYL-ACCEPTING CHEMOTAXIS PROTEIN MCPB"/>
    <property type="match status" value="1"/>
</dbReference>
<evidence type="ECO:0000259" key="9">
    <source>
        <dbReference type="PROSITE" id="PS50111"/>
    </source>
</evidence>
<organism evidence="11 12">
    <name type="scientific">Vibrio tapetis subsp. tapetis</name>
    <dbReference type="NCBI Taxonomy" id="1671868"/>
    <lineage>
        <taxon>Bacteria</taxon>
        <taxon>Pseudomonadati</taxon>
        <taxon>Pseudomonadota</taxon>
        <taxon>Gammaproteobacteria</taxon>
        <taxon>Vibrionales</taxon>
        <taxon>Vibrionaceae</taxon>
        <taxon>Vibrio</taxon>
    </lineage>
</organism>
<dbReference type="GO" id="GO:0006935">
    <property type="term" value="P:chemotaxis"/>
    <property type="evidence" value="ECO:0007669"/>
    <property type="project" value="UniProtKB-ARBA"/>
</dbReference>
<evidence type="ECO:0000256" key="8">
    <source>
        <dbReference type="SAM" id="Phobius"/>
    </source>
</evidence>
<name>A0A2N8ZCV7_9VIBR</name>
<dbReference type="Gene3D" id="1.10.287.950">
    <property type="entry name" value="Methyl-accepting chemotaxis protein"/>
    <property type="match status" value="1"/>
</dbReference>
<proteinExistence type="inferred from homology"/>
<protein>
    <submittedName>
        <fullName evidence="11">Putative Methyl-accepting chemotaxis protein</fullName>
    </submittedName>
</protein>
<comment type="similarity">
    <text evidence="6">Belongs to the methyl-accepting chemotaxis (MCP) protein family.</text>
</comment>
<dbReference type="PANTHER" id="PTHR32089:SF119">
    <property type="entry name" value="METHYL-ACCEPTING CHEMOTAXIS PROTEIN CTPL"/>
    <property type="match status" value="1"/>
</dbReference>
<evidence type="ECO:0000256" key="6">
    <source>
        <dbReference type="ARBA" id="ARBA00029447"/>
    </source>
</evidence>
<dbReference type="AlphaFoldDB" id="A0A2N8ZCV7"/>
<evidence type="ECO:0000313" key="12">
    <source>
        <dbReference type="Proteomes" id="UP000235828"/>
    </source>
</evidence>
<evidence type="ECO:0000313" key="11">
    <source>
        <dbReference type="EMBL" id="SON49737.1"/>
    </source>
</evidence>
<dbReference type="PROSITE" id="PS50885">
    <property type="entry name" value="HAMP"/>
    <property type="match status" value="1"/>
</dbReference>
<keyword evidence="3 8" id="KW-1133">Transmembrane helix</keyword>
<dbReference type="GO" id="GO:0007165">
    <property type="term" value="P:signal transduction"/>
    <property type="evidence" value="ECO:0007669"/>
    <property type="project" value="UniProtKB-KW"/>
</dbReference>
<evidence type="ECO:0000256" key="7">
    <source>
        <dbReference type="PROSITE-ProRule" id="PRU00284"/>
    </source>
</evidence>
<dbReference type="Pfam" id="PF00672">
    <property type="entry name" value="HAMP"/>
    <property type="match status" value="1"/>
</dbReference>
<keyword evidence="4 8" id="KW-0472">Membrane</keyword>
<dbReference type="SMART" id="SM00304">
    <property type="entry name" value="HAMP"/>
    <property type="match status" value="1"/>
</dbReference>
<sequence>MSWLTNLSLRMKMAIPVAVMIALVSSVSIYHAYLFEKQTKATQQLTQSIQPTLDSIEEAYRDLYQIMASGQGLVLANGDVIEVAYHTAEFNDESSKAVPRLKAIGHLVDEQLLPRQAQRTIDKLQAEAEVWIQSYALLFSTPLEAKRFYDINQKQLDNQFSTIRATLKSLRTEIELERDELRDVIEQASYRAEMALEIGSVTAIVIGIMLTWLLSGWIISPMRKLNITMNEIARGDGDLTHRVEVNSSDEVGQLAVNVNQFIETVHKTVSELVDSSQQVRKEMAHFDQISHGVVEGIGSQQQESEMVATAINEMRATSETMSQNAQEAAIASERGNTEVAQTSLVLENTVEAITLLADEIAQANKVIHTLDDDAVNIASILDVIRGIAEQTNLLALNAAIEAARAGEQGRGFAVVADEVRALASKTQHSTGEIQQMIEKLQSGAKQAVAVMIASEESSQKTIQYASSASDSLQEIRLSIGVINDMNSHIATAACEQTSVSEELNNNIQHIAESGQQMVNTIEEAEEASNNLSHQCERLDNTLGQFKV</sequence>
<comment type="subcellular location">
    <subcellularLocation>
        <location evidence="1">Membrane</location>
        <topology evidence="1">Multi-pass membrane protein</topology>
    </subcellularLocation>
</comment>
<dbReference type="Pfam" id="PF00015">
    <property type="entry name" value="MCPsignal"/>
    <property type="match status" value="1"/>
</dbReference>
<feature type="domain" description="HAMP" evidence="10">
    <location>
        <begin position="216"/>
        <end position="270"/>
    </location>
</feature>
<dbReference type="CDD" id="cd11386">
    <property type="entry name" value="MCP_signal"/>
    <property type="match status" value="1"/>
</dbReference>
<evidence type="ECO:0000256" key="3">
    <source>
        <dbReference type="ARBA" id="ARBA00022989"/>
    </source>
</evidence>
<dbReference type="FunFam" id="1.10.287.950:FF:000001">
    <property type="entry name" value="Methyl-accepting chemotaxis sensory transducer"/>
    <property type="match status" value="1"/>
</dbReference>
<feature type="domain" description="Methyl-accepting transducer" evidence="9">
    <location>
        <begin position="275"/>
        <end position="511"/>
    </location>
</feature>
<dbReference type="SUPFAM" id="SSF58104">
    <property type="entry name" value="Methyl-accepting chemotaxis protein (MCP) signaling domain"/>
    <property type="match status" value="1"/>
</dbReference>
<evidence type="ECO:0000256" key="5">
    <source>
        <dbReference type="ARBA" id="ARBA00023224"/>
    </source>
</evidence>
<keyword evidence="2 8" id="KW-0812">Transmembrane</keyword>
<evidence type="ECO:0000256" key="1">
    <source>
        <dbReference type="ARBA" id="ARBA00004141"/>
    </source>
</evidence>
<feature type="transmembrane region" description="Helical" evidence="8">
    <location>
        <begin position="13"/>
        <end position="35"/>
    </location>
</feature>
<feature type="transmembrane region" description="Helical" evidence="8">
    <location>
        <begin position="198"/>
        <end position="219"/>
    </location>
</feature>
<dbReference type="InterPro" id="IPR004089">
    <property type="entry name" value="MCPsignal_dom"/>
</dbReference>
<dbReference type="GO" id="GO:0016020">
    <property type="term" value="C:membrane"/>
    <property type="evidence" value="ECO:0007669"/>
    <property type="project" value="UniProtKB-SubCell"/>
</dbReference>
<keyword evidence="12" id="KW-1185">Reference proteome</keyword>
<evidence type="ECO:0000256" key="4">
    <source>
        <dbReference type="ARBA" id="ARBA00023136"/>
    </source>
</evidence>
<accession>A0A2N8ZCV7</accession>
<dbReference type="KEGG" id="vta:A1758"/>
<dbReference type="SMART" id="SM00283">
    <property type="entry name" value="MA"/>
    <property type="match status" value="1"/>
</dbReference>
<evidence type="ECO:0000259" key="10">
    <source>
        <dbReference type="PROSITE" id="PS50885"/>
    </source>
</evidence>
<keyword evidence="5 7" id="KW-0807">Transducer</keyword>
<dbReference type="EMBL" id="LT960611">
    <property type="protein sequence ID" value="SON49737.1"/>
    <property type="molecule type" value="Genomic_DNA"/>
</dbReference>
<dbReference type="InterPro" id="IPR003660">
    <property type="entry name" value="HAMP_dom"/>
</dbReference>